<evidence type="ECO:0000256" key="8">
    <source>
        <dbReference type="SAM" id="MobiDB-lite"/>
    </source>
</evidence>
<dbReference type="RefSeq" id="XP_011033580.1">
    <property type="nucleotide sequence ID" value="XM_011035278.1"/>
</dbReference>
<feature type="region of interest" description="Disordered" evidence="8">
    <location>
        <begin position="1"/>
        <end position="80"/>
    </location>
</feature>
<evidence type="ECO:0000313" key="11">
    <source>
        <dbReference type="RefSeq" id="XP_011033580.1"/>
    </source>
</evidence>
<organism evidence="10 11">
    <name type="scientific">Populus euphratica</name>
    <name type="common">Euphrates poplar</name>
    <dbReference type="NCBI Taxonomy" id="75702"/>
    <lineage>
        <taxon>Eukaryota</taxon>
        <taxon>Viridiplantae</taxon>
        <taxon>Streptophyta</taxon>
        <taxon>Embryophyta</taxon>
        <taxon>Tracheophyta</taxon>
        <taxon>Spermatophyta</taxon>
        <taxon>Magnoliopsida</taxon>
        <taxon>eudicotyledons</taxon>
        <taxon>Gunneridae</taxon>
        <taxon>Pentapetalae</taxon>
        <taxon>rosids</taxon>
        <taxon>fabids</taxon>
        <taxon>Malpighiales</taxon>
        <taxon>Salicaceae</taxon>
        <taxon>Saliceae</taxon>
        <taxon>Populus</taxon>
    </lineage>
</organism>
<evidence type="ECO:0000256" key="7">
    <source>
        <dbReference type="PROSITE-ProRule" id="PRU00042"/>
    </source>
</evidence>
<keyword evidence="4" id="KW-0862">Zinc</keyword>
<dbReference type="InterPro" id="IPR031140">
    <property type="entry name" value="IDD1-16"/>
</dbReference>
<dbReference type="SUPFAM" id="SSF57667">
    <property type="entry name" value="beta-beta-alpha zinc fingers"/>
    <property type="match status" value="2"/>
</dbReference>
<dbReference type="InterPro" id="IPR013087">
    <property type="entry name" value="Znf_C2H2_type"/>
</dbReference>
<dbReference type="GO" id="GO:0008270">
    <property type="term" value="F:zinc ion binding"/>
    <property type="evidence" value="ECO:0007669"/>
    <property type="project" value="UniProtKB-KW"/>
</dbReference>
<keyword evidence="10" id="KW-1185">Reference proteome</keyword>
<dbReference type="InterPro" id="IPR055187">
    <property type="entry name" value="C2CH-3rd_BIRD-IDD"/>
</dbReference>
<dbReference type="Proteomes" id="UP000694918">
    <property type="component" value="Unplaced"/>
</dbReference>
<keyword evidence="2" id="KW-0677">Repeat</keyword>
<dbReference type="PROSITE" id="PS00028">
    <property type="entry name" value="ZINC_FINGER_C2H2_1"/>
    <property type="match status" value="1"/>
</dbReference>
<dbReference type="SMART" id="SM00355">
    <property type="entry name" value="ZnF_C2H2"/>
    <property type="match status" value="2"/>
</dbReference>
<feature type="domain" description="C2H2-type" evidence="9">
    <location>
        <begin position="90"/>
        <end position="112"/>
    </location>
</feature>
<dbReference type="InterPro" id="IPR036236">
    <property type="entry name" value="Znf_C2H2_sf"/>
</dbReference>
<dbReference type="PANTHER" id="PTHR10593">
    <property type="entry name" value="SERINE/THREONINE-PROTEIN KINASE RIO"/>
    <property type="match status" value="1"/>
</dbReference>
<protein>
    <submittedName>
        <fullName evidence="11">Zinc finger protein NUTCRACKER-like</fullName>
    </submittedName>
</protein>
<proteinExistence type="predicted"/>
<feature type="compositionally biased region" description="Polar residues" evidence="8">
    <location>
        <begin position="10"/>
        <end position="19"/>
    </location>
</feature>
<evidence type="ECO:0000256" key="3">
    <source>
        <dbReference type="ARBA" id="ARBA00022771"/>
    </source>
</evidence>
<dbReference type="Pfam" id="PF22995">
    <property type="entry name" value="C2CH-3rd_BIRD-IDD"/>
    <property type="match status" value="1"/>
</dbReference>
<keyword evidence="1" id="KW-0479">Metal-binding</keyword>
<dbReference type="PROSITE" id="PS50157">
    <property type="entry name" value="ZINC_FINGER_C2H2_2"/>
    <property type="match status" value="1"/>
</dbReference>
<dbReference type="GeneID" id="105132024"/>
<dbReference type="InterPro" id="IPR055186">
    <property type="entry name" value="C2H2-2nd_BIRD-IDD"/>
</dbReference>
<keyword evidence="3 7" id="KW-0863">Zinc-finger</keyword>
<keyword evidence="6" id="KW-0804">Transcription</keyword>
<dbReference type="Pfam" id="PF22992">
    <property type="entry name" value="C2CH-4th_BIRD-IDD"/>
    <property type="match status" value="1"/>
</dbReference>
<evidence type="ECO:0000256" key="4">
    <source>
        <dbReference type="ARBA" id="ARBA00022833"/>
    </source>
</evidence>
<accession>A0AAJ6UQ63</accession>
<dbReference type="FunFam" id="3.30.160.60:FF:000131">
    <property type="entry name" value="protein indeterminate-domain 5, chloroplastic-like"/>
    <property type="match status" value="1"/>
</dbReference>
<dbReference type="AlphaFoldDB" id="A0AAJ6UQ63"/>
<evidence type="ECO:0000256" key="6">
    <source>
        <dbReference type="ARBA" id="ARBA00023163"/>
    </source>
</evidence>
<evidence type="ECO:0000313" key="10">
    <source>
        <dbReference type="Proteomes" id="UP000694918"/>
    </source>
</evidence>
<name>A0AAJ6UQ63_POPEU</name>
<sequence>MLYITGDEGSFSSGNTGEKVQQLQEKQQQQAQNHFHGSNSSGRSAPTSSNGSISKQQHQPVKKKRNLRGTPDTAEVVALSPTTHMETNRYVCEICNKEFRRYQNLQLHRKGHNLPWKLWQRTATEVRKRVCICPELTCVHHNPARSIGDLTGIKKHFSRKNAEKKWKCDECSKKYAVQSDWKAHQKTCGTKEYKCDCGTIFSRRDCFITHRAFCDALAEENNGVNQGVMANMGSNLQNHMSEPMSSHSMPLSTSTSISIGMPYFNSFDPKNSLKYLPQELVPIPSKSMNMAGGMLSSSSGTLFGSPRSISSTSSLQLSSKGSSGLHYLQDNKNGCQISASAHMSAAAMLKKAAQMGATASNSINSPVMQKSFASSMAGPHDQLSSIKPKTYGRIQQHNNSYGHLPLLASGQTGMVGINGVGGFSNQPLQRGPQETSQIFDTSVTGNSAMNDMEMFTGVFMSNDQNPGFIRNMEQEVSGGSSLIHGRNTLMERNPTGPSRFAGTYIEGGDMMNRDFMGVGEARPANFHDQRQQHRQRLEMEGMSQQQRMPMMNPFQQQPSLRESAMEKPSIWDV</sequence>
<dbReference type="PANTHER" id="PTHR10593:SF181">
    <property type="entry name" value="C2H2-TYPE DOMAIN-CONTAINING PROTEIN"/>
    <property type="match status" value="1"/>
</dbReference>
<keyword evidence="5" id="KW-0805">Transcription regulation</keyword>
<dbReference type="GO" id="GO:0003700">
    <property type="term" value="F:DNA-binding transcription factor activity"/>
    <property type="evidence" value="ECO:0007669"/>
    <property type="project" value="TreeGrafter"/>
</dbReference>
<dbReference type="Pfam" id="PF13912">
    <property type="entry name" value="zf-C2H2_6"/>
    <property type="match status" value="1"/>
</dbReference>
<evidence type="ECO:0000256" key="2">
    <source>
        <dbReference type="ARBA" id="ARBA00022737"/>
    </source>
</evidence>
<evidence type="ECO:0000256" key="5">
    <source>
        <dbReference type="ARBA" id="ARBA00023015"/>
    </source>
</evidence>
<evidence type="ECO:0000259" key="9">
    <source>
        <dbReference type="PROSITE" id="PS50157"/>
    </source>
</evidence>
<feature type="compositionally biased region" description="Low complexity" evidence="8">
    <location>
        <begin position="21"/>
        <end position="32"/>
    </location>
</feature>
<gene>
    <name evidence="11" type="primary">LOC105132024</name>
</gene>
<dbReference type="InterPro" id="IPR055185">
    <property type="entry name" value="C2CH-4th_BIRD-IDD"/>
</dbReference>
<dbReference type="Pfam" id="PF22996">
    <property type="entry name" value="C2H2-2nd_BIRD-IDD"/>
    <property type="match status" value="1"/>
</dbReference>
<feature type="compositionally biased region" description="Polar residues" evidence="8">
    <location>
        <begin position="33"/>
        <end position="59"/>
    </location>
</feature>
<reference evidence="11" key="1">
    <citation type="submission" date="2025-08" db="UniProtKB">
        <authorList>
            <consortium name="RefSeq"/>
        </authorList>
    </citation>
    <scope>IDENTIFICATION</scope>
</reference>
<dbReference type="GO" id="GO:0005634">
    <property type="term" value="C:nucleus"/>
    <property type="evidence" value="ECO:0007669"/>
    <property type="project" value="TreeGrafter"/>
</dbReference>
<dbReference type="Gene3D" id="3.30.160.60">
    <property type="entry name" value="Classic Zinc Finger"/>
    <property type="match status" value="2"/>
</dbReference>
<evidence type="ECO:0000256" key="1">
    <source>
        <dbReference type="ARBA" id="ARBA00022723"/>
    </source>
</evidence>
<dbReference type="KEGG" id="peu:105132024"/>